<feature type="domain" description="DUF4440" evidence="2">
    <location>
        <begin position="41"/>
        <end position="131"/>
    </location>
</feature>
<evidence type="ECO:0000256" key="1">
    <source>
        <dbReference type="SAM" id="SignalP"/>
    </source>
</evidence>
<protein>
    <recommendedName>
        <fullName evidence="2">DUF4440 domain-containing protein</fullName>
    </recommendedName>
</protein>
<dbReference type="InterPro" id="IPR027843">
    <property type="entry name" value="DUF4440"/>
</dbReference>
<accession>A0A1T0CI40</accession>
<evidence type="ECO:0000313" key="3">
    <source>
        <dbReference type="EMBL" id="OOS22000.1"/>
    </source>
</evidence>
<dbReference type="STRING" id="90241.B0682_03500"/>
<evidence type="ECO:0000259" key="2">
    <source>
        <dbReference type="Pfam" id="PF14534"/>
    </source>
</evidence>
<dbReference type="AlphaFoldDB" id="A0A1T0CI40"/>
<dbReference type="Pfam" id="PF14534">
    <property type="entry name" value="DUF4440"/>
    <property type="match status" value="1"/>
</dbReference>
<feature type="signal peptide" evidence="1">
    <location>
        <begin position="1"/>
        <end position="28"/>
    </location>
</feature>
<dbReference type="Proteomes" id="UP000191094">
    <property type="component" value="Unassembled WGS sequence"/>
</dbReference>
<dbReference type="EMBL" id="MUYT01000004">
    <property type="protein sequence ID" value="OOS22000.1"/>
    <property type="molecule type" value="Genomic_DNA"/>
</dbReference>
<organism evidence="3 4">
    <name type="scientific">Lwoffella lincolnii</name>
    <dbReference type="NCBI Taxonomy" id="90241"/>
    <lineage>
        <taxon>Bacteria</taxon>
        <taxon>Pseudomonadati</taxon>
        <taxon>Pseudomonadota</taxon>
        <taxon>Gammaproteobacteria</taxon>
        <taxon>Moraxellales</taxon>
        <taxon>Moraxellaceae</taxon>
        <taxon>Lwoffella</taxon>
    </lineage>
</organism>
<evidence type="ECO:0000313" key="4">
    <source>
        <dbReference type="Proteomes" id="UP000191094"/>
    </source>
</evidence>
<gene>
    <name evidence="3" type="ORF">B0682_03500</name>
</gene>
<proteinExistence type="predicted"/>
<name>A0A1T0CI40_9GAMM</name>
<dbReference type="SUPFAM" id="SSF54427">
    <property type="entry name" value="NTF2-like"/>
    <property type="match status" value="1"/>
</dbReference>
<sequence>MLSRALKYALIGSIAGVGIGLMTSTAQAVSPTQNDVYQYAAAMEQAVNSKNISGVSRLIDDDAIIVINRNGQANLNKDAYLKQLQKSWQSSGNYRYDIDVQNVIIAGDEAKVTIKTVEHFEKDGKPVVHTTISRTTLSLVNHQAMLLKAVSQVTIE</sequence>
<dbReference type="InterPro" id="IPR032710">
    <property type="entry name" value="NTF2-like_dom_sf"/>
</dbReference>
<keyword evidence="1" id="KW-0732">Signal</keyword>
<reference evidence="3 4" key="1">
    <citation type="submission" date="2017-02" db="EMBL/GenBank/DDBJ databases">
        <title>Draft genome sequence of Moraxella lincolnii CCUG 9405T type strain.</title>
        <authorList>
            <person name="Salva-Serra F."/>
            <person name="Engstrom-Jakobsson H."/>
            <person name="Thorell K."/>
            <person name="Jaen-Luchoro D."/>
            <person name="Gonzales-Siles L."/>
            <person name="Karlsson R."/>
            <person name="Yazdan S."/>
            <person name="Boulund F."/>
            <person name="Johnning A."/>
            <person name="Engstrand L."/>
            <person name="Kristiansson E."/>
            <person name="Moore E."/>
        </authorList>
    </citation>
    <scope>NUCLEOTIDE SEQUENCE [LARGE SCALE GENOMIC DNA]</scope>
    <source>
        <strain evidence="3 4">CCUG 9405</strain>
    </source>
</reference>
<dbReference type="Gene3D" id="3.10.450.50">
    <property type="match status" value="1"/>
</dbReference>
<comment type="caution">
    <text evidence="3">The sequence shown here is derived from an EMBL/GenBank/DDBJ whole genome shotgun (WGS) entry which is preliminary data.</text>
</comment>
<keyword evidence="4" id="KW-1185">Reference proteome</keyword>
<feature type="chain" id="PRO_5012820424" description="DUF4440 domain-containing protein" evidence="1">
    <location>
        <begin position="29"/>
        <end position="156"/>
    </location>
</feature>